<organism evidence="3 4">
    <name type="scientific">Pseudomonas syringae</name>
    <dbReference type="NCBI Taxonomy" id="317"/>
    <lineage>
        <taxon>Bacteria</taxon>
        <taxon>Pseudomonadati</taxon>
        <taxon>Pseudomonadota</taxon>
        <taxon>Gammaproteobacteria</taxon>
        <taxon>Pseudomonadales</taxon>
        <taxon>Pseudomonadaceae</taxon>
        <taxon>Pseudomonas</taxon>
    </lineage>
</organism>
<dbReference type="InterPro" id="IPR052159">
    <property type="entry name" value="Competence_DNA_uptake"/>
</dbReference>
<feature type="domain" description="Metallo-beta-lactamase" evidence="2">
    <location>
        <begin position="31"/>
        <end position="97"/>
    </location>
</feature>
<name>A0A1C7YZQ0_PSESX</name>
<dbReference type="Gene3D" id="3.60.15.10">
    <property type="entry name" value="Ribonuclease Z/Hydroxyacylglutathione hydrolase-like"/>
    <property type="match status" value="1"/>
</dbReference>
<sequence>MAESIEIDFLPVGKGEHSGDAIAIRWRENDEYKVMVYDGGTRDYGVALVKHIQEHFETNYVDYVVNSHPDNDHAGGLLHVLETLTVGELWMHRPWEYSDQIRDYFHDGRMTDESLANRLKQKMSAAHALEEAALKRDIPIQEPFAGDQIGIFTVLSPGKYRYVHDLVPAFEKAPELKENQSAIASVLDAVKGVAGYVAAKWGMEYLPETVITSAENESSAILFASIGERGYLLTGDAGIESLRAAAIFATENGIDLPNRVTFAQIPHHGGRHNVSTETLNMLVGDPLAEMPENPSRRAYVSAAEKAPRHPKKAVTNAFVLRGFKVVKTKGQYISHRSPGGAKREGWGPASYEPFHEEIEE</sequence>
<dbReference type="InterPro" id="IPR001279">
    <property type="entry name" value="Metallo-B-lactamas"/>
</dbReference>
<evidence type="ECO:0000313" key="4">
    <source>
        <dbReference type="Proteomes" id="UP000093104"/>
    </source>
</evidence>
<comment type="caution">
    <text evidence="3">The sequence shown here is derived from an EMBL/GenBank/DDBJ whole genome shotgun (WGS) entry which is preliminary data.</text>
</comment>
<evidence type="ECO:0000259" key="2">
    <source>
        <dbReference type="Pfam" id="PF00753"/>
    </source>
</evidence>
<reference evidence="3 4" key="1">
    <citation type="submission" date="2015-07" db="EMBL/GenBank/DDBJ databases">
        <title>Draft genome sequence of a diazotrophic, plant growth-promoting rhizobacterium of the Pseudomonas syringae complex.</title>
        <authorList>
            <person name="Patten C.L."/>
            <person name="Jeong H."/>
        </authorList>
    </citation>
    <scope>NUCLEOTIDE SEQUENCE [LARGE SCALE GENOMIC DNA]</scope>
    <source>
        <strain evidence="3 4">GR12-2</strain>
    </source>
</reference>
<dbReference type="Pfam" id="PF00753">
    <property type="entry name" value="Lactamase_B"/>
    <property type="match status" value="1"/>
</dbReference>
<accession>A0A1C7YZQ0</accession>
<dbReference type="InterPro" id="IPR036866">
    <property type="entry name" value="RibonucZ/Hydroxyglut_hydro"/>
</dbReference>
<evidence type="ECO:0000313" key="3">
    <source>
        <dbReference type="EMBL" id="OCR22227.1"/>
    </source>
</evidence>
<evidence type="ECO:0000256" key="1">
    <source>
        <dbReference type="SAM" id="MobiDB-lite"/>
    </source>
</evidence>
<gene>
    <name evidence="3" type="ORF">AFK24_24210</name>
</gene>
<dbReference type="PANTHER" id="PTHR30619:SF1">
    <property type="entry name" value="RECOMBINATION PROTEIN 2"/>
    <property type="match status" value="1"/>
</dbReference>
<dbReference type="AlphaFoldDB" id="A0A1C7YZQ0"/>
<dbReference type="Proteomes" id="UP000093104">
    <property type="component" value="Unassembled WGS sequence"/>
</dbReference>
<dbReference type="PATRIC" id="fig|317.243.peg.133"/>
<dbReference type="OrthoDB" id="418728at2"/>
<feature type="region of interest" description="Disordered" evidence="1">
    <location>
        <begin position="331"/>
        <end position="360"/>
    </location>
</feature>
<proteinExistence type="predicted"/>
<protein>
    <recommendedName>
        <fullName evidence="2">Metallo-beta-lactamase domain-containing protein</fullName>
    </recommendedName>
</protein>
<dbReference type="SUPFAM" id="SSF56281">
    <property type="entry name" value="Metallo-hydrolase/oxidoreductase"/>
    <property type="match status" value="1"/>
</dbReference>
<dbReference type="PANTHER" id="PTHR30619">
    <property type="entry name" value="DNA INTERNALIZATION/COMPETENCE PROTEIN COMEC/REC2"/>
    <property type="match status" value="1"/>
</dbReference>
<dbReference type="EMBL" id="LGSI01000068">
    <property type="protein sequence ID" value="OCR22227.1"/>
    <property type="molecule type" value="Genomic_DNA"/>
</dbReference>
<dbReference type="RefSeq" id="WP_065835635.1">
    <property type="nucleotide sequence ID" value="NZ_LGSI01000068.1"/>
</dbReference>